<comment type="caution">
    <text evidence="3">The sequence shown here is derived from an EMBL/GenBank/DDBJ whole genome shotgun (WGS) entry which is preliminary data.</text>
</comment>
<evidence type="ECO:0000313" key="4">
    <source>
        <dbReference type="Proteomes" id="UP001316803"/>
    </source>
</evidence>
<evidence type="ECO:0000256" key="1">
    <source>
        <dbReference type="SAM" id="SignalP"/>
    </source>
</evidence>
<sequence>MKPTTSLLLAMVDMALARPSPSPNTGKHYECETYNIPISVANVPTLAVPFTVKDQYEAIDVLATLNNRSPPDWLIHPKLVNVSATYNMAMQYCFPVDQPVSSTLQLLTHGIGFNASYWDFYLPSNPSDAQYSYISAATAAGYATLSYNRLGIDGSGPADPDKEVQPTVELAIMARIIQTAREGKLSEKIPKPSKIVHVGHSFGSILSNALAATAPTLFDGIVLTGYTGDTQYQKGNSAALGFNRASDQNPSRWPAAQYPAGYVTWPNKWSLQLGFFSYPHFDPAVLDHTEAIKAPFSTAEFFAAGLLKFAAPGLVAPVLYVNGEKDLGNCGGNCTGVLGEGTPSWTNFNGSSDIESVIVPGYGHGMNMHYGANKFYDTISEWMKLRGF</sequence>
<dbReference type="PROSITE" id="PS00178">
    <property type="entry name" value="AA_TRNA_LIGASE_I"/>
    <property type="match status" value="1"/>
</dbReference>
<gene>
    <name evidence="3" type="ORF">OHC33_007821</name>
</gene>
<dbReference type="GO" id="GO:0004812">
    <property type="term" value="F:aminoacyl-tRNA ligase activity"/>
    <property type="evidence" value="ECO:0007669"/>
    <property type="project" value="InterPro"/>
</dbReference>
<dbReference type="Gene3D" id="3.40.50.1820">
    <property type="entry name" value="alpha/beta hydrolase"/>
    <property type="match status" value="1"/>
</dbReference>
<protein>
    <recommendedName>
        <fullName evidence="2">AB hydrolase-1 domain-containing protein</fullName>
    </recommendedName>
</protein>
<dbReference type="Proteomes" id="UP001316803">
    <property type="component" value="Unassembled WGS sequence"/>
</dbReference>
<dbReference type="AlphaFoldDB" id="A0AAN8EGP0"/>
<dbReference type="GO" id="GO:0006418">
    <property type="term" value="P:tRNA aminoacylation for protein translation"/>
    <property type="evidence" value="ECO:0007669"/>
    <property type="project" value="InterPro"/>
</dbReference>
<feature type="chain" id="PRO_5042895689" description="AB hydrolase-1 domain-containing protein" evidence="1">
    <location>
        <begin position="18"/>
        <end position="388"/>
    </location>
</feature>
<dbReference type="InterPro" id="IPR001412">
    <property type="entry name" value="aa-tRNA-synth_I_CS"/>
</dbReference>
<name>A0AAN8EGP0_9EURO</name>
<accession>A0AAN8EGP0</accession>
<keyword evidence="1" id="KW-0732">Signal</keyword>
<feature type="signal peptide" evidence="1">
    <location>
        <begin position="1"/>
        <end position="17"/>
    </location>
</feature>
<proteinExistence type="predicted"/>
<dbReference type="InterPro" id="IPR029058">
    <property type="entry name" value="AB_hydrolase_fold"/>
</dbReference>
<dbReference type="EMBL" id="JAKLMC020000022">
    <property type="protein sequence ID" value="KAK5951068.1"/>
    <property type="molecule type" value="Genomic_DNA"/>
</dbReference>
<evidence type="ECO:0000259" key="2">
    <source>
        <dbReference type="Pfam" id="PF12697"/>
    </source>
</evidence>
<feature type="domain" description="AB hydrolase-1" evidence="2">
    <location>
        <begin position="106"/>
        <end position="368"/>
    </location>
</feature>
<organism evidence="3 4">
    <name type="scientific">Knufia fluminis</name>
    <dbReference type="NCBI Taxonomy" id="191047"/>
    <lineage>
        <taxon>Eukaryota</taxon>
        <taxon>Fungi</taxon>
        <taxon>Dikarya</taxon>
        <taxon>Ascomycota</taxon>
        <taxon>Pezizomycotina</taxon>
        <taxon>Eurotiomycetes</taxon>
        <taxon>Chaetothyriomycetidae</taxon>
        <taxon>Chaetothyriales</taxon>
        <taxon>Trichomeriaceae</taxon>
        <taxon>Knufia</taxon>
    </lineage>
</organism>
<dbReference type="SUPFAM" id="SSF53474">
    <property type="entry name" value="alpha/beta-Hydrolases"/>
    <property type="match status" value="1"/>
</dbReference>
<dbReference type="GO" id="GO:0005524">
    <property type="term" value="F:ATP binding"/>
    <property type="evidence" value="ECO:0007669"/>
    <property type="project" value="InterPro"/>
</dbReference>
<keyword evidence="4" id="KW-1185">Reference proteome</keyword>
<reference evidence="3 4" key="1">
    <citation type="submission" date="2022-12" db="EMBL/GenBank/DDBJ databases">
        <title>Genomic features and morphological characterization of a novel Knufia sp. strain isolated from spacecraft assembly facility.</title>
        <authorList>
            <person name="Teixeira M."/>
            <person name="Chander A.M."/>
            <person name="Stajich J.E."/>
            <person name="Venkateswaran K."/>
        </authorList>
    </citation>
    <scope>NUCLEOTIDE SEQUENCE [LARGE SCALE GENOMIC DNA]</scope>
    <source>
        <strain evidence="3 4">FJI-L2-BK-P2</strain>
    </source>
</reference>
<evidence type="ECO:0000313" key="3">
    <source>
        <dbReference type="EMBL" id="KAK5951068.1"/>
    </source>
</evidence>
<dbReference type="InterPro" id="IPR000073">
    <property type="entry name" value="AB_hydrolase_1"/>
</dbReference>
<dbReference type="Pfam" id="PF12697">
    <property type="entry name" value="Abhydrolase_6"/>
    <property type="match status" value="1"/>
</dbReference>